<dbReference type="PANTHER" id="PTHR31234">
    <property type="entry name" value="LATE EMBRYOGENESIS ABUNDANT (LEA) HYDROXYPROLINE-RICH GLYCOPROTEIN FAMILY"/>
    <property type="match status" value="1"/>
</dbReference>
<dbReference type="PANTHER" id="PTHR31234:SF69">
    <property type="entry name" value="EXPRESSED PROTEIN"/>
    <property type="match status" value="1"/>
</dbReference>
<accession>A0A022QAQ3</accession>
<keyword evidence="4 5" id="KW-0472">Membrane</keyword>
<dbReference type="Gene3D" id="2.60.40.1820">
    <property type="match status" value="1"/>
</dbReference>
<keyword evidence="3 5" id="KW-1133">Transmembrane helix</keyword>
<proteinExistence type="predicted"/>
<dbReference type="EMBL" id="KI632119">
    <property type="protein sequence ID" value="EYU24694.1"/>
    <property type="molecule type" value="Genomic_DNA"/>
</dbReference>
<feature type="domain" description="Late embryogenesis abundant protein LEA-2 subgroup" evidence="6">
    <location>
        <begin position="93"/>
        <end position="187"/>
    </location>
</feature>
<evidence type="ECO:0000256" key="1">
    <source>
        <dbReference type="ARBA" id="ARBA00004167"/>
    </source>
</evidence>
<name>A0A022QAQ3_ERYGU</name>
<dbReference type="STRING" id="4155.A0A022QAQ3"/>
<dbReference type="eggNOG" id="ENOG502S0SZ">
    <property type="taxonomic scope" value="Eukaryota"/>
</dbReference>
<evidence type="ECO:0000313" key="7">
    <source>
        <dbReference type="EMBL" id="EYU24694.1"/>
    </source>
</evidence>
<keyword evidence="8" id="KW-1185">Reference proteome</keyword>
<protein>
    <recommendedName>
        <fullName evidence="6">Late embryogenesis abundant protein LEA-2 subgroup domain-containing protein</fullName>
    </recommendedName>
</protein>
<evidence type="ECO:0000256" key="2">
    <source>
        <dbReference type="ARBA" id="ARBA00022692"/>
    </source>
</evidence>
<dbReference type="GO" id="GO:0098542">
    <property type="term" value="P:defense response to other organism"/>
    <property type="evidence" value="ECO:0007669"/>
    <property type="project" value="InterPro"/>
</dbReference>
<dbReference type="Proteomes" id="UP000030748">
    <property type="component" value="Unassembled WGS sequence"/>
</dbReference>
<sequence length="211" mass="23831">MPLLSESQSSYSQTPQYVVVLPAYLPPYRQRLLRKLHRRRLICFSAVFLFLISAVYLVWPSDPELSVVRMSLNRLHFHTRPKISLDVTLDLRLKVRNRDVYSMDYDSLLVAVGYRGESLGNITSEGGHIRARGSSYVNATLDVDGVEMLSDVILLLEDLAAGSITFDTVSEIGGKLGLFFFELPLKAKISCEVIVNTRNSTITRQNCYPEI</sequence>
<evidence type="ECO:0000256" key="5">
    <source>
        <dbReference type="SAM" id="Phobius"/>
    </source>
</evidence>
<dbReference type="GO" id="GO:0016020">
    <property type="term" value="C:membrane"/>
    <property type="evidence" value="ECO:0007669"/>
    <property type="project" value="UniProtKB-SubCell"/>
</dbReference>
<evidence type="ECO:0000256" key="3">
    <source>
        <dbReference type="ARBA" id="ARBA00022989"/>
    </source>
</evidence>
<dbReference type="InterPro" id="IPR044839">
    <property type="entry name" value="NDR1-like"/>
</dbReference>
<comment type="subcellular location">
    <subcellularLocation>
        <location evidence="1">Membrane</location>
        <topology evidence="1">Single-pass membrane protein</topology>
    </subcellularLocation>
</comment>
<reference evidence="7 8" key="1">
    <citation type="journal article" date="2013" name="Proc. Natl. Acad. Sci. U.S.A.">
        <title>Fine-scale variation in meiotic recombination in Mimulus inferred from population shotgun sequencing.</title>
        <authorList>
            <person name="Hellsten U."/>
            <person name="Wright K.M."/>
            <person name="Jenkins J."/>
            <person name="Shu S."/>
            <person name="Yuan Y."/>
            <person name="Wessler S.R."/>
            <person name="Schmutz J."/>
            <person name="Willis J.H."/>
            <person name="Rokhsar D.S."/>
        </authorList>
    </citation>
    <scope>NUCLEOTIDE SEQUENCE [LARGE SCALE GENOMIC DNA]</scope>
    <source>
        <strain evidence="8">cv. DUN x IM62</strain>
    </source>
</reference>
<evidence type="ECO:0000313" key="8">
    <source>
        <dbReference type="Proteomes" id="UP000030748"/>
    </source>
</evidence>
<dbReference type="AlphaFoldDB" id="A0A022QAQ3"/>
<evidence type="ECO:0000256" key="4">
    <source>
        <dbReference type="ARBA" id="ARBA00023136"/>
    </source>
</evidence>
<organism evidence="7 8">
    <name type="scientific">Erythranthe guttata</name>
    <name type="common">Yellow monkey flower</name>
    <name type="synonym">Mimulus guttatus</name>
    <dbReference type="NCBI Taxonomy" id="4155"/>
    <lineage>
        <taxon>Eukaryota</taxon>
        <taxon>Viridiplantae</taxon>
        <taxon>Streptophyta</taxon>
        <taxon>Embryophyta</taxon>
        <taxon>Tracheophyta</taxon>
        <taxon>Spermatophyta</taxon>
        <taxon>Magnoliopsida</taxon>
        <taxon>eudicotyledons</taxon>
        <taxon>Gunneridae</taxon>
        <taxon>Pentapetalae</taxon>
        <taxon>asterids</taxon>
        <taxon>lamiids</taxon>
        <taxon>Lamiales</taxon>
        <taxon>Phrymaceae</taxon>
        <taxon>Erythranthe</taxon>
    </lineage>
</organism>
<feature type="transmembrane region" description="Helical" evidence="5">
    <location>
        <begin position="41"/>
        <end position="59"/>
    </location>
</feature>
<gene>
    <name evidence="7" type="ORF">MIMGU_mgv1a013752mg</name>
</gene>
<dbReference type="InterPro" id="IPR004864">
    <property type="entry name" value="LEA_2"/>
</dbReference>
<dbReference type="SUPFAM" id="SSF117070">
    <property type="entry name" value="LEA14-like"/>
    <property type="match status" value="1"/>
</dbReference>
<dbReference type="Pfam" id="PF03168">
    <property type="entry name" value="LEA_2"/>
    <property type="match status" value="1"/>
</dbReference>
<keyword evidence="2 5" id="KW-0812">Transmembrane</keyword>
<evidence type="ECO:0000259" key="6">
    <source>
        <dbReference type="Pfam" id="PF03168"/>
    </source>
</evidence>